<name>A0A0L0HU90_SPIPD</name>
<dbReference type="RefSeq" id="XP_016612509.1">
    <property type="nucleotide sequence ID" value="XM_016748530.1"/>
</dbReference>
<dbReference type="InterPro" id="IPR008854">
    <property type="entry name" value="TPMT"/>
</dbReference>
<dbReference type="VEuPathDB" id="FungiDB:SPPG_00197"/>
<evidence type="ECO:0000256" key="4">
    <source>
        <dbReference type="ARBA" id="ARBA00022691"/>
    </source>
</evidence>
<evidence type="ECO:0000313" key="6">
    <source>
        <dbReference type="Proteomes" id="UP000053201"/>
    </source>
</evidence>
<dbReference type="OrthoDB" id="276151at2759"/>
<dbReference type="Pfam" id="PF05724">
    <property type="entry name" value="TPMT"/>
    <property type="match status" value="1"/>
</dbReference>
<dbReference type="GeneID" id="27683942"/>
<dbReference type="STRING" id="645134.A0A0L0HU90"/>
<dbReference type="EMBL" id="KQ257450">
    <property type="protein sequence ID" value="KND04470.1"/>
    <property type="molecule type" value="Genomic_DNA"/>
</dbReference>
<proteinExistence type="predicted"/>
<keyword evidence="1" id="KW-0597">Phosphoprotein</keyword>
<gene>
    <name evidence="5" type="ORF">SPPG_00197</name>
</gene>
<evidence type="ECO:0008006" key="7">
    <source>
        <dbReference type="Google" id="ProtNLM"/>
    </source>
</evidence>
<keyword evidence="3" id="KW-0808">Transferase</keyword>
<dbReference type="CDD" id="cd02440">
    <property type="entry name" value="AdoMet_MTases"/>
    <property type="match status" value="1"/>
</dbReference>
<dbReference type="Gene3D" id="3.40.50.150">
    <property type="entry name" value="Vaccinia Virus protein VP39"/>
    <property type="match status" value="1"/>
</dbReference>
<dbReference type="InParanoid" id="A0A0L0HU90"/>
<accession>A0A0L0HU90</accession>
<dbReference type="SUPFAM" id="SSF53335">
    <property type="entry name" value="S-adenosyl-L-methionine-dependent methyltransferases"/>
    <property type="match status" value="1"/>
</dbReference>
<dbReference type="OMA" id="EQTFFCA"/>
<dbReference type="GO" id="GO:0008757">
    <property type="term" value="F:S-adenosylmethionine-dependent methyltransferase activity"/>
    <property type="evidence" value="ECO:0007669"/>
    <property type="project" value="InterPro"/>
</dbReference>
<dbReference type="AlphaFoldDB" id="A0A0L0HU90"/>
<keyword evidence="2" id="KW-0489">Methyltransferase</keyword>
<dbReference type="PANTHER" id="PTHR32183:SF11">
    <property type="entry name" value="THIOL METHYLTRANSFERASE 2-RELATED"/>
    <property type="match status" value="1"/>
</dbReference>
<organism evidence="5 6">
    <name type="scientific">Spizellomyces punctatus (strain DAOM BR117)</name>
    <dbReference type="NCBI Taxonomy" id="645134"/>
    <lineage>
        <taxon>Eukaryota</taxon>
        <taxon>Fungi</taxon>
        <taxon>Fungi incertae sedis</taxon>
        <taxon>Chytridiomycota</taxon>
        <taxon>Chytridiomycota incertae sedis</taxon>
        <taxon>Chytridiomycetes</taxon>
        <taxon>Spizellomycetales</taxon>
        <taxon>Spizellomycetaceae</taxon>
        <taxon>Spizellomyces</taxon>
    </lineage>
</organism>
<reference evidence="5 6" key="1">
    <citation type="submission" date="2009-08" db="EMBL/GenBank/DDBJ databases">
        <title>The Genome Sequence of Spizellomyces punctatus strain DAOM BR117.</title>
        <authorList>
            <consortium name="The Broad Institute Genome Sequencing Platform"/>
            <person name="Russ C."/>
            <person name="Cuomo C."/>
            <person name="Shea T."/>
            <person name="Young S.K."/>
            <person name="Zeng Q."/>
            <person name="Koehrsen M."/>
            <person name="Haas B."/>
            <person name="Borodovsky M."/>
            <person name="Guigo R."/>
            <person name="Alvarado L."/>
            <person name="Berlin A."/>
            <person name="Bochicchio J."/>
            <person name="Borenstein D."/>
            <person name="Chapman S."/>
            <person name="Chen Z."/>
            <person name="Engels R."/>
            <person name="Freedman E."/>
            <person name="Gellesch M."/>
            <person name="Goldberg J."/>
            <person name="Griggs A."/>
            <person name="Gujja S."/>
            <person name="Heiman D."/>
            <person name="Hepburn T."/>
            <person name="Howarth C."/>
            <person name="Jen D."/>
            <person name="Larson L."/>
            <person name="Lewis B."/>
            <person name="Mehta T."/>
            <person name="Park D."/>
            <person name="Pearson M."/>
            <person name="Roberts A."/>
            <person name="Saif S."/>
            <person name="Shenoy N."/>
            <person name="Sisk P."/>
            <person name="Stolte C."/>
            <person name="Sykes S."/>
            <person name="Thomson T."/>
            <person name="Walk T."/>
            <person name="White J."/>
            <person name="Yandava C."/>
            <person name="Burger G."/>
            <person name="Gray M.W."/>
            <person name="Holland P.W.H."/>
            <person name="King N."/>
            <person name="Lang F.B.F."/>
            <person name="Roger A.J."/>
            <person name="Ruiz-Trillo I."/>
            <person name="Lander E."/>
            <person name="Nusbaum C."/>
        </authorList>
    </citation>
    <scope>NUCLEOTIDE SEQUENCE [LARGE SCALE GENOMIC DNA]</scope>
    <source>
        <strain evidence="5 6">DAOM BR117</strain>
    </source>
</reference>
<dbReference type="GO" id="GO:0032259">
    <property type="term" value="P:methylation"/>
    <property type="evidence" value="ECO:0007669"/>
    <property type="project" value="UniProtKB-KW"/>
</dbReference>
<dbReference type="InterPro" id="IPR029063">
    <property type="entry name" value="SAM-dependent_MTases_sf"/>
</dbReference>
<dbReference type="eggNOG" id="ENOG502QS1V">
    <property type="taxonomic scope" value="Eukaryota"/>
</dbReference>
<evidence type="ECO:0000256" key="2">
    <source>
        <dbReference type="ARBA" id="ARBA00022603"/>
    </source>
</evidence>
<evidence type="ECO:0000313" key="5">
    <source>
        <dbReference type="EMBL" id="KND04470.1"/>
    </source>
</evidence>
<evidence type="ECO:0000256" key="3">
    <source>
        <dbReference type="ARBA" id="ARBA00022679"/>
    </source>
</evidence>
<dbReference type="PANTHER" id="PTHR32183">
    <property type="match status" value="1"/>
</dbReference>
<sequence length="216" mass="24412">MSDRSRMLELLSQPDGWQKAWSESVTLWDHGAPAPAFQGLIESNEFPQLNEGKALVPGCGSGWDVFLLSNTSGRDYVVGIDISPKAKEVAEKLREEKAIPAHKARFVTADFFQYTPECSFDVVYDHTFLCALQPTLRAQWATKVAELIRPGGHLVAYMYPLSNHEGGPPFALSVDIYRSLLSPHFEEVFIEEVLDTFESRTRQEYGEKLSLWKRKS</sequence>
<protein>
    <recommendedName>
        <fullName evidence="7">Thiopurine S-methyltransferase</fullName>
    </recommendedName>
</protein>
<dbReference type="Proteomes" id="UP000053201">
    <property type="component" value="Unassembled WGS sequence"/>
</dbReference>
<keyword evidence="6" id="KW-1185">Reference proteome</keyword>
<dbReference type="PROSITE" id="PS51585">
    <property type="entry name" value="SAM_MT_TPMT"/>
    <property type="match status" value="1"/>
</dbReference>
<evidence type="ECO:0000256" key="1">
    <source>
        <dbReference type="ARBA" id="ARBA00022553"/>
    </source>
</evidence>
<keyword evidence="4" id="KW-0949">S-adenosyl-L-methionine</keyword>